<protein>
    <recommendedName>
        <fullName evidence="8">Exonuclease domain-containing protein</fullName>
    </recommendedName>
</protein>
<name>A0ABD0KQT5_9CAEN</name>
<keyword evidence="6" id="KW-0539">Nucleus</keyword>
<feature type="compositionally biased region" description="Basic and acidic residues" evidence="7">
    <location>
        <begin position="380"/>
        <end position="392"/>
    </location>
</feature>
<dbReference type="InterPro" id="IPR031736">
    <property type="entry name" value="REXO1-like_dom"/>
</dbReference>
<feature type="region of interest" description="Disordered" evidence="7">
    <location>
        <begin position="34"/>
        <end position="71"/>
    </location>
</feature>
<dbReference type="FunFam" id="3.30.420.10:FF:000019">
    <property type="entry name" value="RNA exonuclease NEF-sp"/>
    <property type="match status" value="1"/>
</dbReference>
<feature type="region of interest" description="Disordered" evidence="7">
    <location>
        <begin position="715"/>
        <end position="749"/>
    </location>
</feature>
<dbReference type="Gene3D" id="3.30.420.10">
    <property type="entry name" value="Ribonuclease H-like superfamily/Ribonuclease H"/>
    <property type="match status" value="1"/>
</dbReference>
<dbReference type="InterPro" id="IPR034922">
    <property type="entry name" value="REX1-like_exo"/>
</dbReference>
<feature type="region of interest" description="Disordered" evidence="7">
    <location>
        <begin position="112"/>
        <end position="519"/>
    </location>
</feature>
<evidence type="ECO:0000256" key="3">
    <source>
        <dbReference type="ARBA" id="ARBA00022722"/>
    </source>
</evidence>
<feature type="compositionally biased region" description="Basic and acidic residues" evidence="7">
    <location>
        <begin position="291"/>
        <end position="328"/>
    </location>
</feature>
<comment type="caution">
    <text evidence="9">The sequence shown here is derived from an EMBL/GenBank/DDBJ whole genome shotgun (WGS) entry which is preliminary data.</text>
</comment>
<dbReference type="AlphaFoldDB" id="A0ABD0KQT5"/>
<dbReference type="PANTHER" id="PTHR12801">
    <property type="entry name" value="RNA EXONUCLEASE REXO1 / RECO3 FAMILY MEMBER-RELATED"/>
    <property type="match status" value="1"/>
</dbReference>
<evidence type="ECO:0000256" key="1">
    <source>
        <dbReference type="ARBA" id="ARBA00004123"/>
    </source>
</evidence>
<dbReference type="InterPro" id="IPR013520">
    <property type="entry name" value="Ribonucl_H"/>
</dbReference>
<evidence type="ECO:0000256" key="7">
    <source>
        <dbReference type="SAM" id="MobiDB-lite"/>
    </source>
</evidence>
<dbReference type="InterPro" id="IPR012337">
    <property type="entry name" value="RNaseH-like_sf"/>
</dbReference>
<dbReference type="GO" id="GO:0004527">
    <property type="term" value="F:exonuclease activity"/>
    <property type="evidence" value="ECO:0007669"/>
    <property type="project" value="UniProtKB-KW"/>
</dbReference>
<evidence type="ECO:0000256" key="6">
    <source>
        <dbReference type="ARBA" id="ARBA00023242"/>
    </source>
</evidence>
<feature type="compositionally biased region" description="Polar residues" evidence="7">
    <location>
        <begin position="112"/>
        <end position="121"/>
    </location>
</feature>
<dbReference type="GO" id="GO:0005634">
    <property type="term" value="C:nucleus"/>
    <property type="evidence" value="ECO:0007669"/>
    <property type="project" value="UniProtKB-SubCell"/>
</dbReference>
<evidence type="ECO:0000259" key="8">
    <source>
        <dbReference type="SMART" id="SM00479"/>
    </source>
</evidence>
<feature type="compositionally biased region" description="Basic and acidic residues" evidence="7">
    <location>
        <begin position="417"/>
        <end position="433"/>
    </location>
</feature>
<feature type="compositionally biased region" description="Low complexity" evidence="7">
    <location>
        <begin position="330"/>
        <end position="345"/>
    </location>
</feature>
<feature type="compositionally biased region" description="Polar residues" evidence="7">
    <location>
        <begin position="737"/>
        <end position="749"/>
    </location>
</feature>
<evidence type="ECO:0000313" key="10">
    <source>
        <dbReference type="Proteomes" id="UP001519460"/>
    </source>
</evidence>
<feature type="compositionally biased region" description="Basic residues" evidence="7">
    <location>
        <begin position="460"/>
        <end position="470"/>
    </location>
</feature>
<feature type="compositionally biased region" description="Acidic residues" evidence="7">
    <location>
        <begin position="233"/>
        <end position="243"/>
    </location>
</feature>
<keyword evidence="3" id="KW-0540">Nuclease</keyword>
<gene>
    <name evidence="9" type="ORF">BaRGS_00019284</name>
</gene>
<dbReference type="InterPro" id="IPR036397">
    <property type="entry name" value="RNaseH_sf"/>
</dbReference>
<keyword evidence="10" id="KW-1185">Reference proteome</keyword>
<evidence type="ECO:0000256" key="5">
    <source>
        <dbReference type="ARBA" id="ARBA00022839"/>
    </source>
</evidence>
<feature type="compositionally biased region" description="Polar residues" evidence="7">
    <location>
        <begin position="476"/>
        <end position="485"/>
    </location>
</feature>
<dbReference type="PANTHER" id="PTHR12801:SF115">
    <property type="entry name" value="FI18136P1-RELATED"/>
    <property type="match status" value="1"/>
</dbReference>
<keyword evidence="4" id="KW-0378">Hydrolase</keyword>
<dbReference type="Proteomes" id="UP001519460">
    <property type="component" value="Unassembled WGS sequence"/>
</dbReference>
<evidence type="ECO:0000256" key="2">
    <source>
        <dbReference type="ARBA" id="ARBA00006357"/>
    </source>
</evidence>
<keyword evidence="5" id="KW-0269">Exonuclease</keyword>
<feature type="domain" description="Exonuclease" evidence="8">
    <location>
        <begin position="914"/>
        <end position="1073"/>
    </location>
</feature>
<dbReference type="SMART" id="SM00479">
    <property type="entry name" value="EXOIII"/>
    <property type="match status" value="1"/>
</dbReference>
<feature type="compositionally biased region" description="Acidic residues" evidence="7">
    <location>
        <begin position="250"/>
        <end position="273"/>
    </location>
</feature>
<dbReference type="CDD" id="cd06145">
    <property type="entry name" value="REX1_like"/>
    <property type="match status" value="1"/>
</dbReference>
<dbReference type="InterPro" id="IPR047021">
    <property type="entry name" value="REXO1/3/4-like"/>
</dbReference>
<dbReference type="EMBL" id="JACVVK020000137">
    <property type="protein sequence ID" value="KAK7489485.1"/>
    <property type="molecule type" value="Genomic_DNA"/>
</dbReference>
<comment type="similarity">
    <text evidence="2">Belongs to the REXO1/REXO3 family.</text>
</comment>
<evidence type="ECO:0000256" key="4">
    <source>
        <dbReference type="ARBA" id="ARBA00022801"/>
    </source>
</evidence>
<dbReference type="Pfam" id="PF15870">
    <property type="entry name" value="EloA-BP1"/>
    <property type="match status" value="1"/>
</dbReference>
<organism evidence="9 10">
    <name type="scientific">Batillaria attramentaria</name>
    <dbReference type="NCBI Taxonomy" id="370345"/>
    <lineage>
        <taxon>Eukaryota</taxon>
        <taxon>Metazoa</taxon>
        <taxon>Spiralia</taxon>
        <taxon>Lophotrochozoa</taxon>
        <taxon>Mollusca</taxon>
        <taxon>Gastropoda</taxon>
        <taxon>Caenogastropoda</taxon>
        <taxon>Sorbeoconcha</taxon>
        <taxon>Cerithioidea</taxon>
        <taxon>Batillariidae</taxon>
        <taxon>Batillaria</taxon>
    </lineage>
</organism>
<proteinExistence type="inferred from homology"/>
<reference evidence="9 10" key="1">
    <citation type="journal article" date="2023" name="Sci. Data">
        <title>Genome assembly of the Korean intertidal mud-creeper Batillaria attramentaria.</title>
        <authorList>
            <person name="Patra A.K."/>
            <person name="Ho P.T."/>
            <person name="Jun S."/>
            <person name="Lee S.J."/>
            <person name="Kim Y."/>
            <person name="Won Y.J."/>
        </authorList>
    </citation>
    <scope>NUCLEOTIDE SEQUENCE [LARGE SCALE GENOMIC DNA]</scope>
    <source>
        <strain evidence="9">Wonlab-2016</strain>
    </source>
</reference>
<feature type="compositionally biased region" description="Low complexity" evidence="7">
    <location>
        <begin position="723"/>
        <end position="736"/>
    </location>
</feature>
<comment type="subcellular location">
    <subcellularLocation>
        <location evidence="1">Nucleus</location>
    </subcellularLocation>
</comment>
<accession>A0ABD0KQT5</accession>
<sequence>MFPTSGYFRAIGCPFYANGLCERPYCHFRHTKQDNEKAKDDVPSYSTAGVRSTSPVDTAAGTKPYSDQQGGSVDSYFTSIESQAAEASAPKSSTELLLAGIGQSYAIPSFTDSSTKYSIPTASEEPEQYLTASPQKENNRKEQQSSQSSKYPLPAENDDSPLPTYCPTPKTPSFPAASSSKLPSAVPAYQPTPKRELKRRNGDKRRIADMEYDPESNFSCGGLSKDHSANSESQDEDEPEPEPVEQKMEEGEDSSEDFDNIGDDDISSDDNDFVDVPSLPSNDSAGPSLVDKSKAKDSKGEAIRRSSDLLKGKREHSASKKEPSEKKSHGSGNSVPSASKTCKSSSSRKHLSDSKHSSPSKHSSGTSSSKTSSHTHKPNSSHESRNNSEKVAMRKKSKSDDLNQSGGFLGSVQTKLPEPKEMTSTKLGSEHKNGSIGSTKRKHSTDKSKSNKPDSSSHNLQRKQGHHKLERRTSGSDKVQVSRMNSDLFGDDSDGGSDDGGIHDLPPEPSTSAVESADRAPVDYSSFIHDSDFEDEDTFDECLRIFRENAQLGSVTQPEKKLIKDTKPKSEAVVEPNIGKKRVAHTATAGINGTGRAEQIKKERPRQHLSPAQVMHNRIMEMQRRALERATKQAVQEQEVGNLKRPVIPASFGSKVPSNIRQRYLNLIIDECLKFCSSEEAAYKKGLEEESGVYDRATNKNIYLRVAVNTITRLRSEAKESTHPSSSTSPPQRRQSLTQSHQATLGGSRAAKTSFTLHRSSGSGKKTEVALTAPELYQKLLKYCLTEEQLVENGYPRPSPDTPGKAVCFGTKYQQTDTLLKGNERTCSRCGKRFIVHADGTYLDQEECVYHWTRAYPRKKSGFIQHIYNCCNSDTSSKGCQVASNHVHEKNKQEILTGFQRTMPHSPPLDGNYGAYALDCEMVYTLGGIELARVTVIDMEGKTVFESLVKPFNPVVDFNTRFSGLTAADLKDVTTTGTDVQAILLSMFSDKTILIGHSLESDLFALKLIHSTVVDTSVVFPHRLGPPYKRALKNLMLETFQKIIQSDDGGHDSKEDAVACLDLMKWRIKEDSRRENRYS</sequence>
<dbReference type="SUPFAM" id="SSF53098">
    <property type="entry name" value="Ribonuclease H-like"/>
    <property type="match status" value="1"/>
</dbReference>
<feature type="compositionally biased region" description="Polar residues" evidence="7">
    <location>
        <begin position="44"/>
        <end position="56"/>
    </location>
</feature>
<feature type="compositionally biased region" description="Low complexity" evidence="7">
    <location>
        <begin position="360"/>
        <end position="372"/>
    </location>
</feature>
<evidence type="ECO:0000313" key="9">
    <source>
        <dbReference type="EMBL" id="KAK7489485.1"/>
    </source>
</evidence>
<feature type="compositionally biased region" description="Polar residues" evidence="7">
    <location>
        <begin position="402"/>
        <end position="414"/>
    </location>
</feature>